<dbReference type="InParanoid" id="A0A059CN18"/>
<dbReference type="InterPro" id="IPR000719">
    <property type="entry name" value="Prot_kinase_dom"/>
</dbReference>
<feature type="binding site" evidence="14">
    <location>
        <position position="575"/>
    </location>
    <ligand>
        <name>ATP</name>
        <dbReference type="ChEBI" id="CHEBI:30616"/>
    </ligand>
</feature>
<dbReference type="eggNOG" id="ENOG502QQPF">
    <property type="taxonomic scope" value="Eukaryota"/>
</dbReference>
<keyword evidence="11 15" id="KW-1133">Transmembrane helix</keyword>
<dbReference type="FunFam" id="3.80.10.10:FF:000233">
    <property type="entry name" value="Leucine-rich repeat receptor-like protein kinase TDR"/>
    <property type="match status" value="1"/>
</dbReference>
<dbReference type="InterPro" id="IPR003591">
    <property type="entry name" value="Leu-rich_rpt_typical-subtyp"/>
</dbReference>
<dbReference type="PANTHER" id="PTHR48056:SF29">
    <property type="entry name" value="RECEPTOR-LIKE PROTEIN KINASE HSL1"/>
    <property type="match status" value="1"/>
</dbReference>
<keyword evidence="9" id="KW-0418">Kinase</keyword>
<keyword evidence="10 14" id="KW-0067">ATP-binding</keyword>
<evidence type="ECO:0000256" key="4">
    <source>
        <dbReference type="ARBA" id="ARBA00022679"/>
    </source>
</evidence>
<dbReference type="FunFam" id="3.80.10.10:FF:000041">
    <property type="entry name" value="LRR receptor-like serine/threonine-protein kinase ERECTA"/>
    <property type="match status" value="1"/>
</dbReference>
<feature type="transmembrane region" description="Helical" evidence="15">
    <location>
        <begin position="491"/>
        <end position="513"/>
    </location>
</feature>
<dbReference type="SUPFAM" id="SSF52058">
    <property type="entry name" value="L domain-like"/>
    <property type="match status" value="2"/>
</dbReference>
<evidence type="ECO:0000256" key="9">
    <source>
        <dbReference type="ARBA" id="ARBA00022777"/>
    </source>
</evidence>
<dbReference type="SMART" id="SM00220">
    <property type="entry name" value="S_TKc"/>
    <property type="match status" value="1"/>
</dbReference>
<dbReference type="Pfam" id="PF00069">
    <property type="entry name" value="Pkinase"/>
    <property type="match status" value="1"/>
</dbReference>
<evidence type="ECO:0000256" key="11">
    <source>
        <dbReference type="ARBA" id="ARBA00022989"/>
    </source>
</evidence>
<dbReference type="InterPro" id="IPR008271">
    <property type="entry name" value="Ser/Thr_kinase_AS"/>
</dbReference>
<dbReference type="PROSITE" id="PS51450">
    <property type="entry name" value="LRR"/>
    <property type="match status" value="1"/>
</dbReference>
<dbReference type="InterPro" id="IPR001611">
    <property type="entry name" value="Leu-rich_rpt"/>
</dbReference>
<dbReference type="PANTHER" id="PTHR48056">
    <property type="entry name" value="LRR RECEPTOR-LIKE SERINE/THREONINE-PROTEIN KINASE-RELATED"/>
    <property type="match status" value="1"/>
</dbReference>
<keyword evidence="5 15" id="KW-0812">Transmembrane</keyword>
<dbReference type="GO" id="GO:0004672">
    <property type="term" value="F:protein kinase activity"/>
    <property type="evidence" value="ECO:0007669"/>
    <property type="project" value="InterPro"/>
</dbReference>
<dbReference type="Pfam" id="PF13855">
    <property type="entry name" value="LRR_8"/>
    <property type="match status" value="2"/>
</dbReference>
<dbReference type="InterPro" id="IPR050647">
    <property type="entry name" value="Plant_LRR-RLKs"/>
</dbReference>
<protein>
    <recommendedName>
        <fullName evidence="16">Protein kinase domain-containing protein</fullName>
    </recommendedName>
</protein>
<comment type="subcellular location">
    <subcellularLocation>
        <location evidence="1">Membrane</location>
        <topology evidence="1">Single-pass type I membrane protein</topology>
    </subcellularLocation>
</comment>
<evidence type="ECO:0000313" key="17">
    <source>
        <dbReference type="EMBL" id="KCW79629.1"/>
    </source>
</evidence>
<dbReference type="InterPro" id="IPR011009">
    <property type="entry name" value="Kinase-like_dom_sf"/>
</dbReference>
<feature type="domain" description="Protein kinase" evidence="16">
    <location>
        <begin position="546"/>
        <end position="836"/>
    </location>
</feature>
<evidence type="ECO:0000256" key="5">
    <source>
        <dbReference type="ARBA" id="ARBA00022692"/>
    </source>
</evidence>
<keyword evidence="13" id="KW-0325">Glycoprotein</keyword>
<dbReference type="InterPro" id="IPR032675">
    <property type="entry name" value="LRR_dom_sf"/>
</dbReference>
<dbReference type="InterPro" id="IPR017441">
    <property type="entry name" value="Protein_kinase_ATP_BS"/>
</dbReference>
<dbReference type="PROSITE" id="PS00107">
    <property type="entry name" value="PROTEIN_KINASE_ATP"/>
    <property type="match status" value="1"/>
</dbReference>
<dbReference type="GO" id="GO:0005524">
    <property type="term" value="F:ATP binding"/>
    <property type="evidence" value="ECO:0007669"/>
    <property type="project" value="UniProtKB-UniRule"/>
</dbReference>
<keyword evidence="4" id="KW-0808">Transferase</keyword>
<dbReference type="FunFam" id="1.10.510.10:FF:000714">
    <property type="entry name" value="Kinase family with leucine-rich repeat domain-containing protein"/>
    <property type="match status" value="1"/>
</dbReference>
<dbReference type="AlphaFoldDB" id="A0A059CN18"/>
<dbReference type="Gene3D" id="3.30.200.20">
    <property type="entry name" value="Phosphorylase Kinase, domain 1"/>
    <property type="match status" value="1"/>
</dbReference>
<dbReference type="FunFam" id="3.30.200.20:FF:000666">
    <property type="entry name" value="Kinase family with leucine-rich repeat domain-containing protein"/>
    <property type="match status" value="1"/>
</dbReference>
<dbReference type="Pfam" id="PF00560">
    <property type="entry name" value="LRR_1"/>
    <property type="match status" value="4"/>
</dbReference>
<comment type="similarity">
    <text evidence="2">Belongs to the RLP family.</text>
</comment>
<keyword evidence="7" id="KW-0677">Repeat</keyword>
<evidence type="ECO:0000256" key="8">
    <source>
        <dbReference type="ARBA" id="ARBA00022741"/>
    </source>
</evidence>
<reference evidence="17" key="1">
    <citation type="submission" date="2013-07" db="EMBL/GenBank/DDBJ databases">
        <title>The genome of Eucalyptus grandis.</title>
        <authorList>
            <person name="Schmutz J."/>
            <person name="Hayes R."/>
            <person name="Myburg A."/>
            <person name="Tuskan G."/>
            <person name="Grattapaglia D."/>
            <person name="Rokhsar D.S."/>
        </authorList>
    </citation>
    <scope>NUCLEOTIDE SEQUENCE</scope>
    <source>
        <tissue evidence="17">Leaf extractions</tissue>
    </source>
</reference>
<evidence type="ECO:0000256" key="13">
    <source>
        <dbReference type="ARBA" id="ARBA00023180"/>
    </source>
</evidence>
<name>A0A059CN18_EUCGR</name>
<sequence>MANLQVLILAANSFSFDIPASIARLPKLRILHLYMSEYNGTYPEEIFGLSNLEELSLGYNDKFAPSQLPQNFTALKKLRFFSMPQTNLFGRIPEKVSDMEALEHLDLGKNPLTGEIPSSIFSLRNLSRLYVCETNVFGSIPLAVSAMNLSVIDLSANNLTGNIPEVFGKLKNLYSLNLQSNHLSGRIPEDIARLPALSDVRLSNNNLSGKIPPDFGKFSPLRRFEVAYNNLTGALPEQLCHGGTLFGLATKHNNLNGKLPESLGNCSSLSVAMLNSNGFTGNVPGGLWMSRNLTALILSGNGLTGELPKELSPNLTRIEMSNNKFFGKIPSTVSSWRNLKVFDASNNLLSGTVPTELTELPSLIKLLLGQNELSGILPTDIISWKSLTTLDLSHNKISGPIPSKIGLLPVLTQLDLSDNRLSGLIPPEIGQLNLIRLNLSSNLLSGPIPAKLENAAYDASFLHNPGLCASNSFMRINVCNAQSQRSSKTNLTLIVILAIAAAMCVLLVVLFTIRASRKNRDWFDSTPKLTSFQSLNFTESNILSGLKEPNVIGSGGSGKVYRIIVNPSGDAVAVKRISNNQKLNEKLEKQFVAEVEILGNIKHRHIVKLLCCISCENSKLLVYEYMENSSLDRWLHKKKRSSPISGVANNMILDWPKRLQIALGAAKGLCYMHNDCSSPIIHRDVKSSNILLDSEFNAQIADFGLARMLAEPGEAVSMTAVAGSFGYLAPEYAHTTRVNEKIDVYSFGVVLLELTTGSEANDGDEDMCLADWAWRHIQDGNPISDALDEDIKDDSNVDEISNVFKLGIFCTATLPSTRPTMKEVLQVLLKCSDPLYNVEKKSRHKFDVVPLLENSKHEETPRSDFHVLECNTN</sequence>
<dbReference type="PRINTS" id="PR00019">
    <property type="entry name" value="LEURICHRPT"/>
</dbReference>
<evidence type="ECO:0000256" key="12">
    <source>
        <dbReference type="ARBA" id="ARBA00023136"/>
    </source>
</evidence>
<evidence type="ECO:0000256" key="2">
    <source>
        <dbReference type="ARBA" id="ARBA00009592"/>
    </source>
</evidence>
<evidence type="ECO:0000256" key="3">
    <source>
        <dbReference type="ARBA" id="ARBA00022614"/>
    </source>
</evidence>
<evidence type="ECO:0000256" key="10">
    <source>
        <dbReference type="ARBA" id="ARBA00022840"/>
    </source>
</evidence>
<evidence type="ECO:0000256" key="15">
    <source>
        <dbReference type="SAM" id="Phobius"/>
    </source>
</evidence>
<gene>
    <name evidence="17" type="ORF">EUGRSUZ_C00988</name>
</gene>
<dbReference type="Gramene" id="KCW79629">
    <property type="protein sequence ID" value="KCW79629"/>
    <property type="gene ID" value="EUGRSUZ_C00988"/>
</dbReference>
<organism evidence="17">
    <name type="scientific">Eucalyptus grandis</name>
    <name type="common">Flooded gum</name>
    <dbReference type="NCBI Taxonomy" id="71139"/>
    <lineage>
        <taxon>Eukaryota</taxon>
        <taxon>Viridiplantae</taxon>
        <taxon>Streptophyta</taxon>
        <taxon>Embryophyta</taxon>
        <taxon>Tracheophyta</taxon>
        <taxon>Spermatophyta</taxon>
        <taxon>Magnoliopsida</taxon>
        <taxon>eudicotyledons</taxon>
        <taxon>Gunneridae</taxon>
        <taxon>Pentapetalae</taxon>
        <taxon>rosids</taxon>
        <taxon>malvids</taxon>
        <taxon>Myrtales</taxon>
        <taxon>Myrtaceae</taxon>
        <taxon>Myrtoideae</taxon>
        <taxon>Eucalypteae</taxon>
        <taxon>Eucalyptus</taxon>
    </lineage>
</organism>
<dbReference type="PROSITE" id="PS00108">
    <property type="entry name" value="PROTEIN_KINASE_ST"/>
    <property type="match status" value="1"/>
</dbReference>
<evidence type="ECO:0000259" key="16">
    <source>
        <dbReference type="PROSITE" id="PS50011"/>
    </source>
</evidence>
<keyword evidence="6" id="KW-0732">Signal</keyword>
<dbReference type="PROSITE" id="PS50011">
    <property type="entry name" value="PROTEIN_KINASE_DOM"/>
    <property type="match status" value="1"/>
</dbReference>
<dbReference type="GO" id="GO:0009791">
    <property type="term" value="P:post-embryonic development"/>
    <property type="evidence" value="ECO:0007669"/>
    <property type="project" value="UniProtKB-ARBA"/>
</dbReference>
<keyword evidence="12 15" id="KW-0472">Membrane</keyword>
<keyword evidence="8 14" id="KW-0547">Nucleotide-binding</keyword>
<evidence type="ECO:0000256" key="1">
    <source>
        <dbReference type="ARBA" id="ARBA00004479"/>
    </source>
</evidence>
<accession>A0A059CN18</accession>
<evidence type="ECO:0000256" key="6">
    <source>
        <dbReference type="ARBA" id="ARBA00022729"/>
    </source>
</evidence>
<evidence type="ECO:0000256" key="7">
    <source>
        <dbReference type="ARBA" id="ARBA00022737"/>
    </source>
</evidence>
<dbReference type="GO" id="GO:0016020">
    <property type="term" value="C:membrane"/>
    <property type="evidence" value="ECO:0007669"/>
    <property type="project" value="UniProtKB-SubCell"/>
</dbReference>
<dbReference type="SMART" id="SM00369">
    <property type="entry name" value="LRR_TYP"/>
    <property type="match status" value="7"/>
</dbReference>
<proteinExistence type="inferred from homology"/>
<dbReference type="SUPFAM" id="SSF56112">
    <property type="entry name" value="Protein kinase-like (PK-like)"/>
    <property type="match status" value="1"/>
</dbReference>
<evidence type="ECO:0000256" key="14">
    <source>
        <dbReference type="PROSITE-ProRule" id="PRU10141"/>
    </source>
</evidence>
<dbReference type="Gene3D" id="1.10.510.10">
    <property type="entry name" value="Transferase(Phosphotransferase) domain 1"/>
    <property type="match status" value="1"/>
</dbReference>
<keyword evidence="3" id="KW-0433">Leucine-rich repeat</keyword>
<dbReference type="EMBL" id="KK198755">
    <property type="protein sequence ID" value="KCW79629.1"/>
    <property type="molecule type" value="Genomic_DNA"/>
</dbReference>
<dbReference type="Gene3D" id="3.80.10.10">
    <property type="entry name" value="Ribonuclease Inhibitor"/>
    <property type="match status" value="3"/>
</dbReference>